<dbReference type="Proteomes" id="UP000516428">
    <property type="component" value="Chromosome"/>
</dbReference>
<dbReference type="PANTHER" id="PTHR47894:SF4">
    <property type="entry name" value="HTH-TYPE TRANSCRIPTIONAL REGULATOR GADX"/>
    <property type="match status" value="1"/>
</dbReference>
<name>A0A7H1B2X4_9ACTN</name>
<dbReference type="GO" id="GO:0003700">
    <property type="term" value="F:DNA-binding transcription factor activity"/>
    <property type="evidence" value="ECO:0007669"/>
    <property type="project" value="InterPro"/>
</dbReference>
<evidence type="ECO:0000259" key="4">
    <source>
        <dbReference type="PROSITE" id="PS01124"/>
    </source>
</evidence>
<dbReference type="InterPro" id="IPR032687">
    <property type="entry name" value="AraC-type_N"/>
</dbReference>
<dbReference type="Gene3D" id="1.10.10.60">
    <property type="entry name" value="Homeodomain-like"/>
    <property type="match status" value="1"/>
</dbReference>
<evidence type="ECO:0000256" key="3">
    <source>
        <dbReference type="ARBA" id="ARBA00023163"/>
    </source>
</evidence>
<dbReference type="GO" id="GO:0005829">
    <property type="term" value="C:cytosol"/>
    <property type="evidence" value="ECO:0007669"/>
    <property type="project" value="TreeGrafter"/>
</dbReference>
<dbReference type="Pfam" id="PF12625">
    <property type="entry name" value="Arabinose_bd"/>
    <property type="match status" value="1"/>
</dbReference>
<dbReference type="AlphaFoldDB" id="A0A7H1B2X4"/>
<keyword evidence="6" id="KW-1185">Reference proteome</keyword>
<dbReference type="PROSITE" id="PS01124">
    <property type="entry name" value="HTH_ARAC_FAMILY_2"/>
    <property type="match status" value="1"/>
</dbReference>
<dbReference type="Pfam" id="PF12833">
    <property type="entry name" value="HTH_18"/>
    <property type="match status" value="1"/>
</dbReference>
<feature type="domain" description="HTH araC/xylS-type" evidence="4">
    <location>
        <begin position="262"/>
        <end position="360"/>
    </location>
</feature>
<dbReference type="InterPro" id="IPR009057">
    <property type="entry name" value="Homeodomain-like_sf"/>
</dbReference>
<dbReference type="KEGG" id="sxn:IAG42_05215"/>
<keyword evidence="2" id="KW-0238">DNA-binding</keyword>
<sequence length="366" mass="38843">MRGPPFLARARHRFARGRHGPSGNRGLGVYIRSAALRGFRSTVGELGGDGARFARAAGLEVSALDSDDELIPEQAVATALEVAAHELRCPDLGLRMATRQDITMLGSLAVALQHSPTLGDALECTSRYLFVHSRSLTLTLGDDPAGEPGTGALLYGPATSAGPVQGTDCGLGFVHRTIGFLCGGPYGLRGVELPYRPAAPLSAHEAFFGAPVHIGRVQGYAALRLPRTLLHRPTGRVNANLRRLALAYLDEQAQGVTDTVTARVRAAIQESLATGSASTRTVASLLALHPRTLQRHLEAEGTTFGALLDDVRRHTARRLLLTTALPIGQIAALLGFAEQSALSRAARRWWNASPRRVRAEGASAGE</sequence>
<proteinExistence type="predicted"/>
<keyword evidence="1" id="KW-0805">Transcription regulation</keyword>
<dbReference type="PANTHER" id="PTHR47894">
    <property type="entry name" value="HTH-TYPE TRANSCRIPTIONAL REGULATOR GADX"/>
    <property type="match status" value="1"/>
</dbReference>
<evidence type="ECO:0000256" key="2">
    <source>
        <dbReference type="ARBA" id="ARBA00023125"/>
    </source>
</evidence>
<keyword evidence="3" id="KW-0804">Transcription</keyword>
<gene>
    <name evidence="5" type="ORF">IAG42_05215</name>
</gene>
<evidence type="ECO:0000256" key="1">
    <source>
        <dbReference type="ARBA" id="ARBA00023015"/>
    </source>
</evidence>
<dbReference type="InterPro" id="IPR018060">
    <property type="entry name" value="HTH_AraC"/>
</dbReference>
<accession>A0A7H1B2X4</accession>
<dbReference type="EMBL" id="CP061281">
    <property type="protein sequence ID" value="QNS03079.1"/>
    <property type="molecule type" value="Genomic_DNA"/>
</dbReference>
<dbReference type="SUPFAM" id="SSF46689">
    <property type="entry name" value="Homeodomain-like"/>
    <property type="match status" value="1"/>
</dbReference>
<evidence type="ECO:0000313" key="6">
    <source>
        <dbReference type="Proteomes" id="UP000516428"/>
    </source>
</evidence>
<evidence type="ECO:0000313" key="5">
    <source>
        <dbReference type="EMBL" id="QNS03079.1"/>
    </source>
</evidence>
<dbReference type="GO" id="GO:0000976">
    <property type="term" value="F:transcription cis-regulatory region binding"/>
    <property type="evidence" value="ECO:0007669"/>
    <property type="project" value="TreeGrafter"/>
</dbReference>
<dbReference type="SMART" id="SM00342">
    <property type="entry name" value="HTH_ARAC"/>
    <property type="match status" value="1"/>
</dbReference>
<reference evidence="5 6" key="1">
    <citation type="submission" date="2020-09" db="EMBL/GenBank/DDBJ databases">
        <title>A novel species.</title>
        <authorList>
            <person name="Gao J."/>
        </authorList>
    </citation>
    <scope>NUCLEOTIDE SEQUENCE [LARGE SCALE GENOMIC DNA]</scope>
    <source>
        <strain evidence="5 6">CRXT-Y-14</strain>
    </source>
</reference>
<protein>
    <submittedName>
        <fullName evidence="5">AraC family transcriptional regulator</fullName>
    </submittedName>
</protein>
<organism evidence="5 6">
    <name type="scientific">Streptomyces xanthii</name>
    <dbReference type="NCBI Taxonomy" id="2768069"/>
    <lineage>
        <taxon>Bacteria</taxon>
        <taxon>Bacillati</taxon>
        <taxon>Actinomycetota</taxon>
        <taxon>Actinomycetes</taxon>
        <taxon>Kitasatosporales</taxon>
        <taxon>Streptomycetaceae</taxon>
        <taxon>Streptomyces</taxon>
    </lineage>
</organism>